<keyword evidence="4" id="KW-1185">Reference proteome</keyword>
<evidence type="ECO:0000313" key="3">
    <source>
        <dbReference type="EnsemblProtists" id="EKX41814"/>
    </source>
</evidence>
<dbReference type="HOGENOM" id="CLU_1063353_0_0_1"/>
<evidence type="ECO:0000313" key="4">
    <source>
        <dbReference type="Proteomes" id="UP000011087"/>
    </source>
</evidence>
<organism evidence="2">
    <name type="scientific">Guillardia theta (strain CCMP2712)</name>
    <name type="common">Cryptophyte</name>
    <dbReference type="NCBI Taxonomy" id="905079"/>
    <lineage>
        <taxon>Eukaryota</taxon>
        <taxon>Cryptophyceae</taxon>
        <taxon>Pyrenomonadales</taxon>
        <taxon>Geminigeraceae</taxon>
        <taxon>Guillardia</taxon>
    </lineage>
</organism>
<reference evidence="3" key="3">
    <citation type="submission" date="2015-06" db="UniProtKB">
        <authorList>
            <consortium name="EnsemblProtists"/>
        </authorList>
    </citation>
    <scope>IDENTIFICATION</scope>
</reference>
<reference evidence="4" key="2">
    <citation type="submission" date="2012-11" db="EMBL/GenBank/DDBJ databases">
        <authorList>
            <person name="Kuo A."/>
            <person name="Curtis B.A."/>
            <person name="Tanifuji G."/>
            <person name="Burki F."/>
            <person name="Gruber A."/>
            <person name="Irimia M."/>
            <person name="Maruyama S."/>
            <person name="Arias M.C."/>
            <person name="Ball S.G."/>
            <person name="Gile G.H."/>
            <person name="Hirakawa Y."/>
            <person name="Hopkins J.F."/>
            <person name="Rensing S.A."/>
            <person name="Schmutz J."/>
            <person name="Symeonidi A."/>
            <person name="Elias M."/>
            <person name="Eveleigh R.J."/>
            <person name="Herman E.K."/>
            <person name="Klute M.J."/>
            <person name="Nakayama T."/>
            <person name="Obornik M."/>
            <person name="Reyes-Prieto A."/>
            <person name="Armbrust E.V."/>
            <person name="Aves S.J."/>
            <person name="Beiko R.G."/>
            <person name="Coutinho P."/>
            <person name="Dacks J.B."/>
            <person name="Durnford D.G."/>
            <person name="Fast N.M."/>
            <person name="Green B.R."/>
            <person name="Grisdale C."/>
            <person name="Hempe F."/>
            <person name="Henrissat B."/>
            <person name="Hoppner M.P."/>
            <person name="Ishida K.-I."/>
            <person name="Kim E."/>
            <person name="Koreny L."/>
            <person name="Kroth P.G."/>
            <person name="Liu Y."/>
            <person name="Malik S.-B."/>
            <person name="Maier U.G."/>
            <person name="McRose D."/>
            <person name="Mock T."/>
            <person name="Neilson J.A."/>
            <person name="Onodera N.T."/>
            <person name="Poole A.M."/>
            <person name="Pritham E.J."/>
            <person name="Richards T.A."/>
            <person name="Rocap G."/>
            <person name="Roy S.W."/>
            <person name="Sarai C."/>
            <person name="Schaack S."/>
            <person name="Shirato S."/>
            <person name="Slamovits C.H."/>
            <person name="Spencer D.F."/>
            <person name="Suzuki S."/>
            <person name="Worden A.Z."/>
            <person name="Zauner S."/>
            <person name="Barry K."/>
            <person name="Bell C."/>
            <person name="Bharti A.K."/>
            <person name="Crow J.A."/>
            <person name="Grimwood J."/>
            <person name="Kramer R."/>
            <person name="Lindquist E."/>
            <person name="Lucas S."/>
            <person name="Salamov A."/>
            <person name="McFadden G.I."/>
            <person name="Lane C.E."/>
            <person name="Keeling P.J."/>
            <person name="Gray M.W."/>
            <person name="Grigoriev I.V."/>
            <person name="Archibald J.M."/>
        </authorList>
    </citation>
    <scope>NUCLEOTIDE SEQUENCE</scope>
    <source>
        <strain evidence="4">CCMP2712</strain>
    </source>
</reference>
<dbReference type="EnsemblProtists" id="EKX41814">
    <property type="protein sequence ID" value="EKX41814"/>
    <property type="gene ID" value="GUITHDRAFT_112231"/>
</dbReference>
<sequence length="262" mass="29732">MASRCIQGKDKSRSTKEAAMEIFLQYVFVSYSDEDVRFDLLCQVNSFFHKFAQPLLVPWLKRQLPEHAVVEPSKDANPFLGILCKDPSWCCRNEEEGMFPFLIAPDPIVSSCGTGAIYRLELRKAAKRASTGCIEVPIPRVARMYSWYRQLQLEVGYFSPCKHLRGVVNCADNNCLQHDRVFWYIDPDGNPRPPPLEPLELPPAWLQGRYSIQEVGTGSRKYLELKFFLYEMSMRAPKVEELSGTKDRGRVGGSREEGGGGG</sequence>
<accession>L1J121</accession>
<feature type="region of interest" description="Disordered" evidence="1">
    <location>
        <begin position="240"/>
        <end position="262"/>
    </location>
</feature>
<dbReference type="KEGG" id="gtt:GUITHDRAFT_112231"/>
<evidence type="ECO:0000313" key="2">
    <source>
        <dbReference type="EMBL" id="EKX41814.1"/>
    </source>
</evidence>
<protein>
    <submittedName>
        <fullName evidence="2 3">Uncharacterized protein</fullName>
    </submittedName>
</protein>
<evidence type="ECO:0000256" key="1">
    <source>
        <dbReference type="SAM" id="MobiDB-lite"/>
    </source>
</evidence>
<dbReference type="Proteomes" id="UP000011087">
    <property type="component" value="Unassembled WGS sequence"/>
</dbReference>
<dbReference type="RefSeq" id="XP_005828794.1">
    <property type="nucleotide sequence ID" value="XM_005828737.1"/>
</dbReference>
<reference evidence="2 4" key="1">
    <citation type="journal article" date="2012" name="Nature">
        <title>Algal genomes reveal evolutionary mosaicism and the fate of nucleomorphs.</title>
        <authorList>
            <consortium name="DOE Joint Genome Institute"/>
            <person name="Curtis B.A."/>
            <person name="Tanifuji G."/>
            <person name="Burki F."/>
            <person name="Gruber A."/>
            <person name="Irimia M."/>
            <person name="Maruyama S."/>
            <person name="Arias M.C."/>
            <person name="Ball S.G."/>
            <person name="Gile G.H."/>
            <person name="Hirakawa Y."/>
            <person name="Hopkins J.F."/>
            <person name="Kuo A."/>
            <person name="Rensing S.A."/>
            <person name="Schmutz J."/>
            <person name="Symeonidi A."/>
            <person name="Elias M."/>
            <person name="Eveleigh R.J."/>
            <person name="Herman E.K."/>
            <person name="Klute M.J."/>
            <person name="Nakayama T."/>
            <person name="Obornik M."/>
            <person name="Reyes-Prieto A."/>
            <person name="Armbrust E.V."/>
            <person name="Aves S.J."/>
            <person name="Beiko R.G."/>
            <person name="Coutinho P."/>
            <person name="Dacks J.B."/>
            <person name="Durnford D.G."/>
            <person name="Fast N.M."/>
            <person name="Green B.R."/>
            <person name="Grisdale C.J."/>
            <person name="Hempel F."/>
            <person name="Henrissat B."/>
            <person name="Hoppner M.P."/>
            <person name="Ishida K."/>
            <person name="Kim E."/>
            <person name="Koreny L."/>
            <person name="Kroth P.G."/>
            <person name="Liu Y."/>
            <person name="Malik S.B."/>
            <person name="Maier U.G."/>
            <person name="McRose D."/>
            <person name="Mock T."/>
            <person name="Neilson J.A."/>
            <person name="Onodera N.T."/>
            <person name="Poole A.M."/>
            <person name="Pritham E.J."/>
            <person name="Richards T.A."/>
            <person name="Rocap G."/>
            <person name="Roy S.W."/>
            <person name="Sarai C."/>
            <person name="Schaack S."/>
            <person name="Shirato S."/>
            <person name="Slamovits C.H."/>
            <person name="Spencer D.F."/>
            <person name="Suzuki S."/>
            <person name="Worden A.Z."/>
            <person name="Zauner S."/>
            <person name="Barry K."/>
            <person name="Bell C."/>
            <person name="Bharti A.K."/>
            <person name="Crow J.A."/>
            <person name="Grimwood J."/>
            <person name="Kramer R."/>
            <person name="Lindquist E."/>
            <person name="Lucas S."/>
            <person name="Salamov A."/>
            <person name="McFadden G.I."/>
            <person name="Lane C.E."/>
            <person name="Keeling P.J."/>
            <person name="Gray M.W."/>
            <person name="Grigoriev I.V."/>
            <person name="Archibald J.M."/>
        </authorList>
    </citation>
    <scope>NUCLEOTIDE SEQUENCE</scope>
    <source>
        <strain evidence="2 4">CCMP2712</strain>
    </source>
</reference>
<dbReference type="PaxDb" id="55529-EKX41814"/>
<name>L1J121_GUITC</name>
<dbReference type="GeneID" id="17298420"/>
<gene>
    <name evidence="2" type="ORF">GUITHDRAFT_112231</name>
</gene>
<dbReference type="EMBL" id="JH993021">
    <property type="protein sequence ID" value="EKX41814.1"/>
    <property type="molecule type" value="Genomic_DNA"/>
</dbReference>
<dbReference type="AlphaFoldDB" id="L1J121"/>
<proteinExistence type="predicted"/>